<accession>A0A139XD21</accession>
<comment type="caution">
    <text evidence="2">The sequence shown here is derived from an EMBL/GenBank/DDBJ whole genome shotgun (WGS) entry which is preliminary data.</text>
</comment>
<protein>
    <submittedName>
        <fullName evidence="2">Cupin</fullName>
    </submittedName>
</protein>
<dbReference type="OrthoDB" id="72027at2"/>
<evidence type="ECO:0000313" key="3">
    <source>
        <dbReference type="Proteomes" id="UP000076925"/>
    </source>
</evidence>
<dbReference type="AlphaFoldDB" id="A0A139XD21"/>
<organism evidence="2 3">
    <name type="scientific">Scytonema hofmannii PCC 7110</name>
    <dbReference type="NCBI Taxonomy" id="128403"/>
    <lineage>
        <taxon>Bacteria</taxon>
        <taxon>Bacillati</taxon>
        <taxon>Cyanobacteriota</taxon>
        <taxon>Cyanophyceae</taxon>
        <taxon>Nostocales</taxon>
        <taxon>Scytonemataceae</taxon>
        <taxon>Scytonema</taxon>
    </lineage>
</organism>
<name>A0A139XD21_9CYAN</name>
<dbReference type="InterPro" id="IPR014710">
    <property type="entry name" value="RmlC-like_jellyroll"/>
</dbReference>
<evidence type="ECO:0000259" key="1">
    <source>
        <dbReference type="Pfam" id="PF07883"/>
    </source>
</evidence>
<keyword evidence="3" id="KW-1185">Reference proteome</keyword>
<dbReference type="InterPro" id="IPR013096">
    <property type="entry name" value="Cupin_2"/>
</dbReference>
<dbReference type="PANTHER" id="PTHR36440:SF1">
    <property type="entry name" value="PUTATIVE (AFU_ORTHOLOGUE AFUA_8G07350)-RELATED"/>
    <property type="match status" value="1"/>
</dbReference>
<dbReference type="InterPro" id="IPR053146">
    <property type="entry name" value="QDO-like"/>
</dbReference>
<dbReference type="Gene3D" id="2.60.120.10">
    <property type="entry name" value="Jelly Rolls"/>
    <property type="match status" value="1"/>
</dbReference>
<proteinExistence type="predicted"/>
<dbReference type="EMBL" id="ANNX02000020">
    <property type="protein sequence ID" value="KYC42587.1"/>
    <property type="molecule type" value="Genomic_DNA"/>
</dbReference>
<dbReference type="SUPFAM" id="SSF51182">
    <property type="entry name" value="RmlC-like cupins"/>
    <property type="match status" value="1"/>
</dbReference>
<dbReference type="Pfam" id="PF07883">
    <property type="entry name" value="Cupin_2"/>
    <property type="match status" value="1"/>
</dbReference>
<dbReference type="PANTHER" id="PTHR36440">
    <property type="entry name" value="PUTATIVE (AFU_ORTHOLOGUE AFUA_8G07350)-RELATED"/>
    <property type="match status" value="1"/>
</dbReference>
<dbReference type="STRING" id="128403.WA1_19325"/>
<feature type="domain" description="Cupin type-2" evidence="1">
    <location>
        <begin position="46"/>
        <end position="108"/>
    </location>
</feature>
<reference evidence="2 3" key="1">
    <citation type="journal article" date="2013" name="Genome Biol. Evol.">
        <title>Genomes of Stigonematalean cyanobacteria (subsection V) and the evolution of oxygenic photosynthesis from prokaryotes to plastids.</title>
        <authorList>
            <person name="Dagan T."/>
            <person name="Roettger M."/>
            <person name="Stucken K."/>
            <person name="Landan G."/>
            <person name="Koch R."/>
            <person name="Major P."/>
            <person name="Gould S.B."/>
            <person name="Goremykin V.V."/>
            <person name="Rippka R."/>
            <person name="Tandeau de Marsac N."/>
            <person name="Gugger M."/>
            <person name="Lockhart P.J."/>
            <person name="Allen J.F."/>
            <person name="Brune I."/>
            <person name="Maus I."/>
            <person name="Puhler A."/>
            <person name="Martin W.F."/>
        </authorList>
    </citation>
    <scope>NUCLEOTIDE SEQUENCE [LARGE SCALE GENOMIC DNA]</scope>
    <source>
        <strain evidence="2 3">PCC 7110</strain>
    </source>
</reference>
<evidence type="ECO:0000313" key="2">
    <source>
        <dbReference type="EMBL" id="KYC42587.1"/>
    </source>
</evidence>
<gene>
    <name evidence="2" type="ORF">WA1_19325</name>
</gene>
<dbReference type="RefSeq" id="WP_026134495.1">
    <property type="nucleotide sequence ID" value="NZ_KQ976354.1"/>
</dbReference>
<dbReference type="Proteomes" id="UP000076925">
    <property type="component" value="Unassembled WGS sequence"/>
</dbReference>
<sequence>MTFTKLNSTTNVIVTPEVITNPVTGDRMTITHSSLRNHHENFQCCFDLPPGAHGAPLHYHRGMAETFEVLDGELEMELGAKGNVKILRPGEVVYVPPRMLHSFRNSSDNWTTYRTEVRSGASFEQFIRGMFGLAIDGKVNSTGMPLNPLQFALLIEKADLVMADVPGFVESMVKRLAQMAKWLGVEKSLVKYW</sequence>
<dbReference type="InterPro" id="IPR011051">
    <property type="entry name" value="RmlC_Cupin_sf"/>
</dbReference>